<evidence type="ECO:0000313" key="5">
    <source>
        <dbReference type="Proteomes" id="UP000078454"/>
    </source>
</evidence>
<comment type="similarity">
    <text evidence="1">Belongs to the PNP/UDP phosphorylase family. Futalosine hydrolase subfamily.</text>
</comment>
<dbReference type="RefSeq" id="WP_068666469.1">
    <property type="nucleotide sequence ID" value="NZ_LYPB01000073.1"/>
</dbReference>
<dbReference type="STRING" id="1850517.A8708_02625"/>
<sequence length="212" mass="21167">MRILVMTAVAAERDAVQRGLGQDSRFEYALAGVGLAAAAVNGALELAKADYDLLIIAGIAGGFVGQAEIGSLVVASEIIAADLGVELLDGFSSLDELGFGVTRISANAELAQRVTAALQAAGLQAQAAPVLTVATATGTAATAAALAGRVPGAAAEAMEGFGIATAAQQRGVPVLEIRAISNAVGPRDRDAWRIGDALKALEAAGSVLAEVF</sequence>
<dbReference type="InterPro" id="IPR019963">
    <property type="entry name" value="FL_hydrolase_MqnB"/>
</dbReference>
<protein>
    <recommendedName>
        <fullName evidence="1 2">Futalosine hydrolase</fullName>
        <shortName evidence="1">FL hydrolase</shortName>
        <ecNumber evidence="1 2">3.2.2.26</ecNumber>
    </recommendedName>
    <alternativeName>
        <fullName evidence="1">Futalosine nucleosidase</fullName>
    </alternativeName>
    <alternativeName>
        <fullName evidence="1">Menaquinone biosynthetic enzyme MqnB</fullName>
    </alternativeName>
</protein>
<evidence type="ECO:0000313" key="4">
    <source>
        <dbReference type="EMBL" id="OAS17131.1"/>
    </source>
</evidence>
<keyword evidence="1 4" id="KW-0378">Hydrolase</keyword>
<dbReference type="HAMAP" id="MF_00991">
    <property type="entry name" value="MqnB"/>
    <property type="match status" value="1"/>
</dbReference>
<reference evidence="4 5" key="1">
    <citation type="submission" date="2016-05" db="EMBL/GenBank/DDBJ databases">
        <title>Paenibacillus sp. 1ZS3-15 nov., isolated from the rhizosphere soil.</title>
        <authorList>
            <person name="Zhang X.X."/>
            <person name="Zhang J."/>
        </authorList>
    </citation>
    <scope>NUCLEOTIDE SEQUENCE [LARGE SCALE GENOMIC DNA]</scope>
    <source>
        <strain evidence="4 5">1ZS3-15</strain>
    </source>
</reference>
<dbReference type="AlphaFoldDB" id="A0A198A7T3"/>
<dbReference type="OrthoDB" id="9788270at2"/>
<feature type="domain" description="Nucleoside phosphorylase" evidence="3">
    <location>
        <begin position="29"/>
        <end position="206"/>
    </location>
</feature>
<dbReference type="Gene3D" id="3.40.50.1580">
    <property type="entry name" value="Nucleoside phosphorylase domain"/>
    <property type="match status" value="1"/>
</dbReference>
<dbReference type="NCBIfam" id="NF006087">
    <property type="entry name" value="PRK08236.1"/>
    <property type="match status" value="1"/>
</dbReference>
<dbReference type="Pfam" id="PF01048">
    <property type="entry name" value="PNP_UDP_1"/>
    <property type="match status" value="1"/>
</dbReference>
<dbReference type="InterPro" id="IPR035994">
    <property type="entry name" value="Nucleoside_phosphorylase_sf"/>
</dbReference>
<dbReference type="GO" id="GO:0019284">
    <property type="term" value="P:L-methionine salvage from S-adenosylmethionine"/>
    <property type="evidence" value="ECO:0007669"/>
    <property type="project" value="TreeGrafter"/>
</dbReference>
<evidence type="ECO:0000259" key="3">
    <source>
        <dbReference type="Pfam" id="PF01048"/>
    </source>
</evidence>
<dbReference type="GO" id="GO:0009116">
    <property type="term" value="P:nucleoside metabolic process"/>
    <property type="evidence" value="ECO:0007669"/>
    <property type="project" value="InterPro"/>
</dbReference>
<dbReference type="EC" id="3.2.2.26" evidence="1 2"/>
<dbReference type="UniPathway" id="UPA00079"/>
<dbReference type="GO" id="GO:0008930">
    <property type="term" value="F:methylthioadenosine nucleosidase activity"/>
    <property type="evidence" value="ECO:0007669"/>
    <property type="project" value="TreeGrafter"/>
</dbReference>
<dbReference type="EMBL" id="LYPB01000073">
    <property type="protein sequence ID" value="OAS17131.1"/>
    <property type="molecule type" value="Genomic_DNA"/>
</dbReference>
<dbReference type="NCBIfam" id="TIGR03664">
    <property type="entry name" value="fut_nucase"/>
    <property type="match status" value="1"/>
</dbReference>
<comment type="pathway">
    <text evidence="1">Quinol/quinone metabolism; menaquinone biosynthesis.</text>
</comment>
<proteinExistence type="inferred from homology"/>
<name>A0A198A7T3_9BACL</name>
<keyword evidence="1" id="KW-0474">Menaquinone biosynthesis</keyword>
<dbReference type="PANTHER" id="PTHR46832:SF2">
    <property type="entry name" value="FUTALOSINE HYDROLASE"/>
    <property type="match status" value="1"/>
</dbReference>
<comment type="caution">
    <text evidence="4">The sequence shown here is derived from an EMBL/GenBank/DDBJ whole genome shotgun (WGS) entry which is preliminary data.</text>
</comment>
<dbReference type="CDD" id="cd17766">
    <property type="entry name" value="futalosine_nucleosidase_MqnB"/>
    <property type="match status" value="1"/>
</dbReference>
<accession>A0A198A7T3</accession>
<gene>
    <name evidence="1" type="primary">mqnB</name>
    <name evidence="4" type="ORF">A8708_02625</name>
</gene>
<comment type="function">
    <text evidence="1">Catalyzes the hydrolysis of futalosine (FL) to dehypoxanthine futalosine (DHFL) and hypoxanthine, a step in the biosynthesis of menaquinone (MK, vitamin K2).</text>
</comment>
<dbReference type="SUPFAM" id="SSF53167">
    <property type="entry name" value="Purine and uridine phosphorylases"/>
    <property type="match status" value="1"/>
</dbReference>
<evidence type="ECO:0000256" key="1">
    <source>
        <dbReference type="HAMAP-Rule" id="MF_00991"/>
    </source>
</evidence>
<dbReference type="GO" id="GO:0009234">
    <property type="term" value="P:menaquinone biosynthetic process"/>
    <property type="evidence" value="ECO:0007669"/>
    <property type="project" value="UniProtKB-UniRule"/>
</dbReference>
<dbReference type="GO" id="GO:0008782">
    <property type="term" value="F:adenosylhomocysteine nucleosidase activity"/>
    <property type="evidence" value="ECO:0007669"/>
    <property type="project" value="TreeGrafter"/>
</dbReference>
<organism evidence="4 5">
    <name type="scientific">Paenibacillus oryzisoli</name>
    <dbReference type="NCBI Taxonomy" id="1850517"/>
    <lineage>
        <taxon>Bacteria</taxon>
        <taxon>Bacillati</taxon>
        <taxon>Bacillota</taxon>
        <taxon>Bacilli</taxon>
        <taxon>Bacillales</taxon>
        <taxon>Paenibacillaceae</taxon>
        <taxon>Paenibacillus</taxon>
    </lineage>
</organism>
<dbReference type="Proteomes" id="UP000078454">
    <property type="component" value="Unassembled WGS sequence"/>
</dbReference>
<dbReference type="InterPro" id="IPR000845">
    <property type="entry name" value="Nucleoside_phosphorylase_d"/>
</dbReference>
<dbReference type="PANTHER" id="PTHR46832">
    <property type="entry name" value="5'-METHYLTHIOADENOSINE/S-ADENOSYLHOMOCYSTEINE NUCLEOSIDASE"/>
    <property type="match status" value="1"/>
</dbReference>
<keyword evidence="5" id="KW-1185">Reference proteome</keyword>
<dbReference type="GO" id="GO:0005829">
    <property type="term" value="C:cytosol"/>
    <property type="evidence" value="ECO:0007669"/>
    <property type="project" value="TreeGrafter"/>
</dbReference>
<evidence type="ECO:0000256" key="2">
    <source>
        <dbReference type="NCBIfam" id="TIGR03664"/>
    </source>
</evidence>
<comment type="catalytic activity">
    <reaction evidence="1">
        <text>futalosine + H2O = dehypoxanthine futalosine + hypoxanthine</text>
        <dbReference type="Rhea" id="RHEA:25904"/>
        <dbReference type="ChEBI" id="CHEBI:15377"/>
        <dbReference type="ChEBI" id="CHEBI:17368"/>
        <dbReference type="ChEBI" id="CHEBI:58863"/>
        <dbReference type="ChEBI" id="CHEBI:58864"/>
        <dbReference type="EC" id="3.2.2.26"/>
    </reaction>
</comment>